<gene>
    <name evidence="1" type="ORF">MHIP_01330</name>
</gene>
<proteinExistence type="predicted"/>
<dbReference type="Proteomes" id="UP000465304">
    <property type="component" value="Unassembled WGS sequence"/>
</dbReference>
<protein>
    <submittedName>
        <fullName evidence="1">Uncharacterized protein</fullName>
    </submittedName>
</protein>
<reference evidence="1 2" key="1">
    <citation type="journal article" date="2019" name="Emerg. Microbes Infect.">
        <title>Comprehensive subspecies identification of 175 nontuberculous mycobacteria species based on 7547 genomic profiles.</title>
        <authorList>
            <person name="Matsumoto Y."/>
            <person name="Kinjo T."/>
            <person name="Motooka D."/>
            <person name="Nabeya D."/>
            <person name="Jung N."/>
            <person name="Uechi K."/>
            <person name="Horii T."/>
            <person name="Iida T."/>
            <person name="Fujita J."/>
            <person name="Nakamura S."/>
        </authorList>
    </citation>
    <scope>NUCLEOTIDE SEQUENCE [LARGE SCALE GENOMIC DNA]</scope>
    <source>
        <strain evidence="1 2">JCM 30996</strain>
    </source>
</reference>
<organism evidence="1 2">
    <name type="scientific">Mycolicibacterium hippocampi</name>
    <dbReference type="NCBI Taxonomy" id="659824"/>
    <lineage>
        <taxon>Bacteria</taxon>
        <taxon>Bacillati</taxon>
        <taxon>Actinomycetota</taxon>
        <taxon>Actinomycetes</taxon>
        <taxon>Mycobacteriales</taxon>
        <taxon>Mycobacteriaceae</taxon>
        <taxon>Mycolicibacterium</taxon>
    </lineage>
</organism>
<keyword evidence="2" id="KW-1185">Reference proteome</keyword>
<accession>A0A7I9ZF48</accession>
<evidence type="ECO:0000313" key="1">
    <source>
        <dbReference type="EMBL" id="GFG99649.1"/>
    </source>
</evidence>
<name>A0A7I9ZF48_9MYCO</name>
<dbReference type="EMBL" id="BLLB01000001">
    <property type="protein sequence ID" value="GFG99649.1"/>
    <property type="molecule type" value="Genomic_DNA"/>
</dbReference>
<sequence>MGTAGEQALLMAASSVTAILQGGWAPVESCAVGITGAIVAGIGDRLLRRAR</sequence>
<comment type="caution">
    <text evidence="1">The sequence shown here is derived from an EMBL/GenBank/DDBJ whole genome shotgun (WGS) entry which is preliminary data.</text>
</comment>
<dbReference type="AlphaFoldDB" id="A0A7I9ZF48"/>
<evidence type="ECO:0000313" key="2">
    <source>
        <dbReference type="Proteomes" id="UP000465304"/>
    </source>
</evidence>